<evidence type="ECO:0000256" key="1">
    <source>
        <dbReference type="SAM" id="Coils"/>
    </source>
</evidence>
<evidence type="ECO:0000313" key="4">
    <source>
        <dbReference type="Proteomes" id="UP000715441"/>
    </source>
</evidence>
<gene>
    <name evidence="3" type="ORF">HFP15_26205</name>
</gene>
<dbReference type="EMBL" id="JAAXLS010000022">
    <property type="protein sequence ID" value="NKQ56376.1"/>
    <property type="molecule type" value="Genomic_DNA"/>
</dbReference>
<feature type="compositionally biased region" description="Pro residues" evidence="2">
    <location>
        <begin position="141"/>
        <end position="187"/>
    </location>
</feature>
<sequence length="234" mass="25593">MSAEFDQLVAQFEQFQSRLKRVDEQFANIGQMQQELAEMEAVAVSPDRSVTVVAGPSGAIKDIRLTDLAMRQSPQALSSALMNTVRQAVAEAARRQAGIVENAVGDDMHLTDQVLETQAQLFGTTPEELRATMEQQDDQPPSAPPPMAPPPAGPGPHPPMPPAGGPRPPMPPAPSSGPVRRPAPPRRPTQEEPDDFSQENFLRGDQRPTAPPPRPQQQRRDEGNYLNLYNDEDQ</sequence>
<keyword evidence="1" id="KW-0175">Coiled coil</keyword>
<name>A0ABX1J9B8_9PSEU</name>
<proteinExistence type="predicted"/>
<evidence type="ECO:0000313" key="3">
    <source>
        <dbReference type="EMBL" id="NKQ56376.1"/>
    </source>
</evidence>
<dbReference type="SUPFAM" id="SSF82607">
    <property type="entry name" value="YbaB-like"/>
    <property type="match status" value="1"/>
</dbReference>
<comment type="caution">
    <text evidence="3">The sequence shown here is derived from an EMBL/GenBank/DDBJ whole genome shotgun (WGS) entry which is preliminary data.</text>
</comment>
<organism evidence="3 4">
    <name type="scientific">Amycolatopsis acididurans</name>
    <dbReference type="NCBI Taxonomy" id="2724524"/>
    <lineage>
        <taxon>Bacteria</taxon>
        <taxon>Bacillati</taxon>
        <taxon>Actinomycetota</taxon>
        <taxon>Actinomycetes</taxon>
        <taxon>Pseudonocardiales</taxon>
        <taxon>Pseudonocardiaceae</taxon>
        <taxon>Amycolatopsis</taxon>
    </lineage>
</organism>
<dbReference type="RefSeq" id="WP_168519411.1">
    <property type="nucleotide sequence ID" value="NZ_JAAXLS010000022.1"/>
</dbReference>
<evidence type="ECO:0000256" key="2">
    <source>
        <dbReference type="SAM" id="MobiDB-lite"/>
    </source>
</evidence>
<dbReference type="Pfam" id="PF02575">
    <property type="entry name" value="YbaB_DNA_bd"/>
    <property type="match status" value="1"/>
</dbReference>
<accession>A0ABX1J9B8</accession>
<feature type="coiled-coil region" evidence="1">
    <location>
        <begin position="5"/>
        <end position="42"/>
    </location>
</feature>
<dbReference type="Proteomes" id="UP000715441">
    <property type="component" value="Unassembled WGS sequence"/>
</dbReference>
<dbReference type="InterPro" id="IPR004401">
    <property type="entry name" value="YbaB/EbfC"/>
</dbReference>
<feature type="region of interest" description="Disordered" evidence="2">
    <location>
        <begin position="131"/>
        <end position="234"/>
    </location>
</feature>
<dbReference type="InterPro" id="IPR036894">
    <property type="entry name" value="YbaB-like_sf"/>
</dbReference>
<dbReference type="Gene3D" id="3.30.1310.10">
    <property type="entry name" value="Nucleoid-associated protein YbaB-like domain"/>
    <property type="match status" value="1"/>
</dbReference>
<protein>
    <submittedName>
        <fullName evidence="3">YbaB/EbfC family nucleoid-associated protein</fullName>
    </submittedName>
</protein>
<reference evidence="3 4" key="1">
    <citation type="submission" date="2020-04" db="EMBL/GenBank/DDBJ databases">
        <title>Novel species.</title>
        <authorList>
            <person name="Teo W.F.A."/>
            <person name="Lipun K."/>
            <person name="Srisuk N."/>
            <person name="Duangmal K."/>
        </authorList>
    </citation>
    <scope>NUCLEOTIDE SEQUENCE [LARGE SCALE GENOMIC DNA]</scope>
    <source>
        <strain evidence="3 4">K13G38</strain>
    </source>
</reference>
<keyword evidence="4" id="KW-1185">Reference proteome</keyword>